<evidence type="ECO:0000256" key="8">
    <source>
        <dbReference type="ARBA" id="ARBA00022598"/>
    </source>
</evidence>
<feature type="domain" description="ATP-grasp" evidence="24">
    <location>
        <begin position="144"/>
        <end position="358"/>
    </location>
</feature>
<keyword evidence="11 23" id="KW-0067">ATP-binding</keyword>
<feature type="binding site" evidence="22">
    <location>
        <position position="328"/>
    </location>
    <ligand>
        <name>Mg(2+)</name>
        <dbReference type="ChEBI" id="CHEBI:18420"/>
        <label>2</label>
    </ligand>
</feature>
<feature type="binding site" evidence="21">
    <location>
        <begin position="325"/>
        <end position="326"/>
    </location>
    <ligand>
        <name>ATP</name>
        <dbReference type="ChEBI" id="CHEBI:30616"/>
    </ligand>
</feature>
<evidence type="ECO:0000256" key="4">
    <source>
        <dbReference type="ARBA" id="ARBA00004752"/>
    </source>
</evidence>
<feature type="active site" evidence="20">
    <location>
        <position position="192"/>
    </location>
</feature>
<dbReference type="EMBL" id="LCDF01000038">
    <property type="protein sequence ID" value="KKS45888.1"/>
    <property type="molecule type" value="Genomic_DNA"/>
</dbReference>
<dbReference type="Gene3D" id="3.30.1490.20">
    <property type="entry name" value="ATP-grasp fold, A domain"/>
    <property type="match status" value="1"/>
</dbReference>
<evidence type="ECO:0000256" key="23">
    <source>
        <dbReference type="PROSITE-ProRule" id="PRU00409"/>
    </source>
</evidence>
<organism evidence="25 26">
    <name type="scientific">Candidatus Giovannonibacteria bacterium GW2011_GWF2_42_19</name>
    <dbReference type="NCBI Taxonomy" id="1618659"/>
    <lineage>
        <taxon>Bacteria</taxon>
        <taxon>Candidatus Giovannoniibacteriota</taxon>
    </lineage>
</organism>
<dbReference type="GO" id="GO:0009252">
    <property type="term" value="P:peptidoglycan biosynthetic process"/>
    <property type="evidence" value="ECO:0007669"/>
    <property type="project" value="UniProtKB-UniRule"/>
</dbReference>
<evidence type="ECO:0000256" key="5">
    <source>
        <dbReference type="ARBA" id="ARBA00010871"/>
    </source>
</evidence>
<dbReference type="NCBIfam" id="NF002528">
    <property type="entry name" value="PRK01966.1-4"/>
    <property type="match status" value="1"/>
</dbReference>
<dbReference type="InterPro" id="IPR011095">
    <property type="entry name" value="Dala_Dala_lig_C"/>
</dbReference>
<dbReference type="GO" id="GO:0008360">
    <property type="term" value="P:regulation of cell shape"/>
    <property type="evidence" value="ECO:0007669"/>
    <property type="project" value="UniProtKB-KW"/>
</dbReference>
<evidence type="ECO:0000256" key="10">
    <source>
        <dbReference type="ARBA" id="ARBA00022741"/>
    </source>
</evidence>
<comment type="cofactor">
    <cofactor evidence="1">
        <name>Mn(2+)</name>
        <dbReference type="ChEBI" id="CHEBI:29035"/>
    </cofactor>
</comment>
<dbReference type="NCBIfam" id="TIGR01205">
    <property type="entry name" value="D_ala_D_alaTIGR"/>
    <property type="match status" value="1"/>
</dbReference>
<dbReference type="PROSITE" id="PS50975">
    <property type="entry name" value="ATP_GRASP"/>
    <property type="match status" value="1"/>
</dbReference>
<dbReference type="UniPathway" id="UPA00219"/>
<comment type="caution">
    <text evidence="25">The sequence shown here is derived from an EMBL/GenBank/DDBJ whole genome shotgun (WGS) entry which is preliminary data.</text>
</comment>
<evidence type="ECO:0000256" key="1">
    <source>
        <dbReference type="ARBA" id="ARBA00001936"/>
    </source>
</evidence>
<dbReference type="GO" id="GO:0005829">
    <property type="term" value="C:cytosol"/>
    <property type="evidence" value="ECO:0007669"/>
    <property type="project" value="TreeGrafter"/>
</dbReference>
<reference evidence="25 26" key="1">
    <citation type="journal article" date="2015" name="Nature">
        <title>rRNA introns, odd ribosomes, and small enigmatic genomes across a large radiation of phyla.</title>
        <authorList>
            <person name="Brown C.T."/>
            <person name="Hug L.A."/>
            <person name="Thomas B.C."/>
            <person name="Sharon I."/>
            <person name="Castelle C.J."/>
            <person name="Singh A."/>
            <person name="Wilkins M.J."/>
            <person name="Williams K.H."/>
            <person name="Banfield J.F."/>
        </authorList>
    </citation>
    <scope>NUCLEOTIDE SEQUENCE [LARGE SCALE GENOMIC DNA]</scope>
</reference>
<dbReference type="InterPro" id="IPR005905">
    <property type="entry name" value="D_ala_D_ala"/>
</dbReference>
<feature type="active site" evidence="20">
    <location>
        <position position="333"/>
    </location>
</feature>
<dbReference type="Gene3D" id="3.40.50.20">
    <property type="match status" value="1"/>
</dbReference>
<dbReference type="GO" id="GO:0046872">
    <property type="term" value="F:metal ion binding"/>
    <property type="evidence" value="ECO:0007669"/>
    <property type="project" value="UniProtKB-KW"/>
</dbReference>
<feature type="binding site" evidence="21">
    <location>
        <begin position="184"/>
        <end position="186"/>
    </location>
    <ligand>
        <name>ATP</name>
        <dbReference type="ChEBI" id="CHEBI:30616"/>
    </ligand>
</feature>
<dbReference type="EC" id="6.3.2.4" evidence="6 19"/>
<dbReference type="SUPFAM" id="SSF56059">
    <property type="entry name" value="Glutathione synthetase ATP-binding domain-like"/>
    <property type="match status" value="1"/>
</dbReference>
<feature type="binding site" evidence="21">
    <location>
        <begin position="222"/>
        <end position="230"/>
    </location>
    <ligand>
        <name>ATP</name>
        <dbReference type="ChEBI" id="CHEBI:30616"/>
    </ligand>
</feature>
<sequence length="405" mass="45334">MKNIAVIFGGRSAEHDVSIITAHVPIIESLIASGEFEVYPIYIAKDGSWYSDKSMRDLSFFKQPDFESVLTKQKKIQLSFDKGLKIIWPGFMSKEVQIDIVFPSMHGTFGEDGSLMGLLRMAQVPFVGCDLFASAVAMDKALTKQVLGAEGIPIVPFVWFTKSDWLGAKDVLMKEISDLKWPLFVKPVHLGSSIAISKVKDKAGLENAIEVAFHYDNKVLVEEAVENLIEVTLPIMGNDELRLAAIERPLNKTEFFNFSDKYLQGGKKGDGRARAQYSEIPANIDEGLAAEVEKLGKKTFHVLGCSGICRVDFLINESAKMVYVNEVNTLPGSLYHHNWKKIGVSNVELVTLLVSLAEERFQAEKNINYFFVSEILKKIKPLWPVGLTTGYFDFPQLIVGRKTWK</sequence>
<evidence type="ECO:0000256" key="3">
    <source>
        <dbReference type="ARBA" id="ARBA00004496"/>
    </source>
</evidence>
<dbReference type="STRING" id="1618659.UV11_C0038G0007"/>
<evidence type="ECO:0000256" key="9">
    <source>
        <dbReference type="ARBA" id="ARBA00022723"/>
    </source>
</evidence>
<evidence type="ECO:0000259" key="24">
    <source>
        <dbReference type="PROSITE" id="PS50975"/>
    </source>
</evidence>
<evidence type="ECO:0000256" key="15">
    <source>
        <dbReference type="ARBA" id="ARBA00023211"/>
    </source>
</evidence>
<evidence type="ECO:0000256" key="6">
    <source>
        <dbReference type="ARBA" id="ARBA00012216"/>
    </source>
</evidence>
<dbReference type="Pfam" id="PF01820">
    <property type="entry name" value="Dala_Dala_lig_N"/>
    <property type="match status" value="1"/>
</dbReference>
<dbReference type="GO" id="GO:0008716">
    <property type="term" value="F:D-alanine-D-alanine ligase activity"/>
    <property type="evidence" value="ECO:0007669"/>
    <property type="project" value="UniProtKB-UniRule"/>
</dbReference>
<dbReference type="PROSITE" id="PS00844">
    <property type="entry name" value="DALA_DALA_LIGASE_2"/>
    <property type="match status" value="1"/>
</dbReference>
<evidence type="ECO:0000256" key="7">
    <source>
        <dbReference type="ARBA" id="ARBA00022490"/>
    </source>
</evidence>
<proteinExistence type="inferred from homology"/>
<dbReference type="Proteomes" id="UP000034036">
    <property type="component" value="Unassembled WGS sequence"/>
</dbReference>
<evidence type="ECO:0000256" key="12">
    <source>
        <dbReference type="ARBA" id="ARBA00022842"/>
    </source>
</evidence>
<name>A0A0G1C8C9_9BACT</name>
<evidence type="ECO:0000256" key="14">
    <source>
        <dbReference type="ARBA" id="ARBA00022984"/>
    </source>
</evidence>
<feature type="binding site" evidence="22">
    <location>
        <position position="326"/>
    </location>
    <ligand>
        <name>Mg(2+)</name>
        <dbReference type="ChEBI" id="CHEBI:18420"/>
        <label>1</label>
    </ligand>
</feature>
<comment type="pathway">
    <text evidence="18">Glycan biosynthesis.</text>
</comment>
<feature type="active site" evidence="20">
    <location>
        <position position="14"/>
    </location>
</feature>
<keyword evidence="9 22" id="KW-0479">Metal-binding</keyword>
<feature type="binding site" evidence="21">
    <location>
        <position position="140"/>
    </location>
    <ligand>
        <name>ATP</name>
        <dbReference type="ChEBI" id="CHEBI:30616"/>
    </ligand>
</feature>
<keyword evidence="16 19" id="KW-0961">Cell wall biogenesis/degradation</keyword>
<protein>
    <recommendedName>
        <fullName evidence="6 19">D-alanine--D-alanine ligase</fullName>
        <ecNumber evidence="6 19">6.3.2.4</ecNumber>
    </recommendedName>
    <alternativeName>
        <fullName evidence="19">D-Ala-D-Ala ligase</fullName>
    </alternativeName>
    <alternativeName>
        <fullName evidence="19">D-alanylalanine synthetase</fullName>
    </alternativeName>
</protein>
<keyword evidence="10 21" id="KW-0547">Nucleotide-binding</keyword>
<keyword evidence="7 19" id="KW-0963">Cytoplasm</keyword>
<dbReference type="FunFam" id="3.30.1490.20:FF:000007">
    <property type="entry name" value="D-alanine--D-alanine ligase"/>
    <property type="match status" value="1"/>
</dbReference>
<keyword evidence="13 19" id="KW-0133">Cell shape</keyword>
<evidence type="ECO:0000256" key="16">
    <source>
        <dbReference type="ARBA" id="ARBA00023316"/>
    </source>
</evidence>
<comment type="cofactor">
    <cofactor evidence="22">
        <name>Mg(2+)</name>
        <dbReference type="ChEBI" id="CHEBI:18420"/>
    </cofactor>
    <cofactor evidence="22">
        <name>Mn(2+)</name>
        <dbReference type="ChEBI" id="CHEBI:29035"/>
    </cofactor>
    <text evidence="22">Binds 2 magnesium or manganese ions per subunit.</text>
</comment>
<dbReference type="PIRSF" id="PIRSF039102">
    <property type="entry name" value="Ddl/VanB"/>
    <property type="match status" value="1"/>
</dbReference>
<feature type="binding site" evidence="22">
    <location>
        <position position="326"/>
    </location>
    <ligand>
        <name>Mg(2+)</name>
        <dbReference type="ChEBI" id="CHEBI:18420"/>
        <label>2</label>
    </ligand>
</feature>
<evidence type="ECO:0000256" key="19">
    <source>
        <dbReference type="HAMAP-Rule" id="MF_00047"/>
    </source>
</evidence>
<dbReference type="HAMAP" id="MF_00047">
    <property type="entry name" value="Dala_Dala_lig"/>
    <property type="match status" value="1"/>
</dbReference>
<evidence type="ECO:0000256" key="21">
    <source>
        <dbReference type="PIRSR" id="PIRSR039102-2"/>
    </source>
</evidence>
<evidence type="ECO:0000313" key="26">
    <source>
        <dbReference type="Proteomes" id="UP000034036"/>
    </source>
</evidence>
<evidence type="ECO:0000256" key="11">
    <source>
        <dbReference type="ARBA" id="ARBA00022840"/>
    </source>
</evidence>
<dbReference type="InterPro" id="IPR000291">
    <property type="entry name" value="D-Ala_lig_Van_CS"/>
</dbReference>
<keyword evidence="14 19" id="KW-0573">Peptidoglycan synthesis</keyword>
<evidence type="ECO:0000256" key="17">
    <source>
        <dbReference type="ARBA" id="ARBA00047614"/>
    </source>
</evidence>
<evidence type="ECO:0000256" key="13">
    <source>
        <dbReference type="ARBA" id="ARBA00022960"/>
    </source>
</evidence>
<evidence type="ECO:0000313" key="25">
    <source>
        <dbReference type="EMBL" id="KKS45888.1"/>
    </source>
</evidence>
<comment type="catalytic activity">
    <reaction evidence="17 19">
        <text>2 D-alanine + ATP = D-alanyl-D-alanine + ADP + phosphate + H(+)</text>
        <dbReference type="Rhea" id="RHEA:11224"/>
        <dbReference type="ChEBI" id="CHEBI:15378"/>
        <dbReference type="ChEBI" id="CHEBI:30616"/>
        <dbReference type="ChEBI" id="CHEBI:43474"/>
        <dbReference type="ChEBI" id="CHEBI:57416"/>
        <dbReference type="ChEBI" id="CHEBI:57822"/>
        <dbReference type="ChEBI" id="CHEBI:456216"/>
        <dbReference type="EC" id="6.3.2.4"/>
    </reaction>
</comment>
<dbReference type="AlphaFoldDB" id="A0A0G1C8C9"/>
<feature type="binding site" evidence="21">
    <location>
        <begin position="192"/>
        <end position="193"/>
    </location>
    <ligand>
        <name>ATP</name>
        <dbReference type="ChEBI" id="CHEBI:30616"/>
    </ligand>
</feature>
<dbReference type="SUPFAM" id="SSF52440">
    <property type="entry name" value="PreATP-grasp domain"/>
    <property type="match status" value="1"/>
</dbReference>
<dbReference type="InterPro" id="IPR013815">
    <property type="entry name" value="ATP_grasp_subdomain_1"/>
</dbReference>
<evidence type="ECO:0000256" key="22">
    <source>
        <dbReference type="PIRSR" id="PIRSR039102-3"/>
    </source>
</evidence>
<keyword evidence="12 22" id="KW-0460">Magnesium</keyword>
<dbReference type="PANTHER" id="PTHR23132:SF25">
    <property type="entry name" value="D-ALANINE--D-ALANINE LIGASE A"/>
    <property type="match status" value="1"/>
</dbReference>
<dbReference type="InterPro" id="IPR011761">
    <property type="entry name" value="ATP-grasp"/>
</dbReference>
<dbReference type="InterPro" id="IPR011127">
    <property type="entry name" value="Dala_Dala_lig_N"/>
</dbReference>
<dbReference type="GO" id="GO:0005524">
    <property type="term" value="F:ATP binding"/>
    <property type="evidence" value="ECO:0007669"/>
    <property type="project" value="UniProtKB-UniRule"/>
</dbReference>
<comment type="similarity">
    <text evidence="5 19">Belongs to the D-alanine--D-alanine ligase family.</text>
</comment>
<keyword evidence="15 22" id="KW-0464">Manganese</keyword>
<dbReference type="GO" id="GO:0071555">
    <property type="term" value="P:cell wall organization"/>
    <property type="evidence" value="ECO:0007669"/>
    <property type="project" value="UniProtKB-KW"/>
</dbReference>
<gene>
    <name evidence="19" type="primary">ddl</name>
    <name evidence="25" type="ORF">UV11_C0038G0007</name>
</gene>
<keyword evidence="8 19" id="KW-0436">Ligase</keyword>
<accession>A0A0G1C8C9</accession>
<feature type="binding site" evidence="22">
    <location>
        <position position="312"/>
    </location>
    <ligand>
        <name>Mg(2+)</name>
        <dbReference type="ChEBI" id="CHEBI:18420"/>
        <label>1</label>
    </ligand>
</feature>
<dbReference type="Pfam" id="PF07478">
    <property type="entry name" value="Dala_Dala_lig_C"/>
    <property type="match status" value="1"/>
</dbReference>
<dbReference type="Gene3D" id="3.30.470.20">
    <property type="entry name" value="ATP-grasp fold, B domain"/>
    <property type="match status" value="1"/>
</dbReference>
<comment type="subcellular location">
    <subcellularLocation>
        <location evidence="3 19">Cytoplasm</location>
    </subcellularLocation>
</comment>
<comment type="function">
    <text evidence="2 19">Cell wall formation.</text>
</comment>
<dbReference type="PATRIC" id="fig|1618659.3.peg.931"/>
<comment type="pathway">
    <text evidence="4 19">Cell wall biogenesis; peptidoglycan biosynthesis.</text>
</comment>
<evidence type="ECO:0000256" key="2">
    <source>
        <dbReference type="ARBA" id="ARBA00003921"/>
    </source>
</evidence>
<dbReference type="InterPro" id="IPR016185">
    <property type="entry name" value="PreATP-grasp_dom_sf"/>
</dbReference>
<dbReference type="PANTHER" id="PTHR23132">
    <property type="entry name" value="D-ALANINE--D-ALANINE LIGASE"/>
    <property type="match status" value="1"/>
</dbReference>
<evidence type="ECO:0000256" key="20">
    <source>
        <dbReference type="PIRSR" id="PIRSR039102-1"/>
    </source>
</evidence>
<evidence type="ECO:0000256" key="18">
    <source>
        <dbReference type="ARBA" id="ARBA00060592"/>
    </source>
</evidence>